<dbReference type="EMBL" id="OX336137">
    <property type="protein sequence ID" value="CAI2718794.1"/>
    <property type="molecule type" value="Genomic_DNA"/>
</dbReference>
<evidence type="ECO:0000313" key="2">
    <source>
        <dbReference type="Proteomes" id="UP001157733"/>
    </source>
</evidence>
<protein>
    <submittedName>
        <fullName evidence="1">Uncharacterized protein</fullName>
    </submittedName>
</protein>
<proteinExistence type="predicted"/>
<accession>A0ABN8W1N6</accession>
<dbReference type="Proteomes" id="UP001157733">
    <property type="component" value="Chromosome"/>
</dbReference>
<keyword evidence="2" id="KW-1185">Reference proteome</keyword>
<gene>
    <name evidence="1" type="ORF">NSPWAT_1938</name>
</gene>
<sequence>MPAPGGRGNGFPEDHRAALFLEAQEKVEVLANGQGREAAQGAEHLRPHKDALVAVHQIEVTRTQRRQPRDGLQGRGVGIDRQAERAALVTAVLHDMSHAFETGSVEIAVGVQEQQEVAPCFPGGGVHLHRPPPFRGDAAHAVVPGDGRCVVLAAAVADEDLKRRDPFQALQRSRQQPRLIQCGDDHRYVQCWFRFDAVLAASKSQKIRLYNVLALLPEAWQDRGAFRLRRGVPGNFHSGVVNRAFTLHFPAKML</sequence>
<name>A0ABN8W1N6_9BACT</name>
<reference evidence="1 2" key="1">
    <citation type="submission" date="2022-09" db="EMBL/GenBank/DDBJ databases">
        <authorList>
            <person name="Kop L."/>
        </authorList>
    </citation>
    <scope>NUCLEOTIDE SEQUENCE [LARGE SCALE GENOMIC DNA]</scope>
    <source>
        <strain evidence="1 2">347</strain>
    </source>
</reference>
<organism evidence="1 2">
    <name type="scientific">Nitrospina watsonii</name>
    <dbReference type="NCBI Taxonomy" id="1323948"/>
    <lineage>
        <taxon>Bacteria</taxon>
        <taxon>Pseudomonadati</taxon>
        <taxon>Nitrospinota/Tectimicrobiota group</taxon>
        <taxon>Nitrospinota</taxon>
        <taxon>Nitrospinia</taxon>
        <taxon>Nitrospinales</taxon>
        <taxon>Nitrospinaceae</taxon>
        <taxon>Nitrospina</taxon>
    </lineage>
</organism>
<evidence type="ECO:0000313" key="1">
    <source>
        <dbReference type="EMBL" id="CAI2718794.1"/>
    </source>
</evidence>